<dbReference type="Proteomes" id="UP000192596">
    <property type="component" value="Unassembled WGS sequence"/>
</dbReference>
<gene>
    <name evidence="4" type="ORF">B0A48_07753</name>
</gene>
<keyword evidence="5" id="KW-1185">Reference proteome</keyword>
<feature type="compositionally biased region" description="Pro residues" evidence="2">
    <location>
        <begin position="82"/>
        <end position="98"/>
    </location>
</feature>
<evidence type="ECO:0000256" key="1">
    <source>
        <dbReference type="ARBA" id="ARBA00023242"/>
    </source>
</evidence>
<proteinExistence type="predicted"/>
<feature type="compositionally biased region" description="Basic and acidic residues" evidence="2">
    <location>
        <begin position="225"/>
        <end position="235"/>
    </location>
</feature>
<accession>A0A1V8T7C7</accession>
<sequence>MYQNPAQTAQWSPGQQQQQQQQGQQPPPQQWSSPQPQNGQQYTPRPNQAMKQIPPISQAVPAQGGPAMQTLQPQHPDAYRALPPPHMYGPPYAQPPMGYPQQPAPRQRTAIACRYCRRRKIRCSGFDHSEDGRCTNCQRFQQECVFTPVSAQTQAFVPAHTVYRGQQPPPNTQLYGAYGQPLPANGRDPYGPPPGQYGPPPPGYQHPAMYGPQPGQPQGTPQGEAGRKRGSDEPHTPTLPPPPPGQMQRGSADGSQQYNYPDPMGLPAGAFPASSTVSYYPAPPQAFYGVQPTHYASPIAHSFEGPRDSTSPHAYMLAPTSNGTSDASNAHRRGTSTSTSESAGEGKREERTSTDSGMVDALIRKDDDSSVMSLDGRQPRMGEMVDVGVQTEDLPPMKESAA</sequence>
<evidence type="ECO:0000313" key="5">
    <source>
        <dbReference type="Proteomes" id="UP000192596"/>
    </source>
</evidence>
<dbReference type="SUPFAM" id="SSF57701">
    <property type="entry name" value="Zn2/Cys6 DNA-binding domain"/>
    <property type="match status" value="1"/>
</dbReference>
<dbReference type="STRING" id="1507870.A0A1V8T7C7"/>
<feature type="region of interest" description="Disordered" evidence="2">
    <location>
        <begin position="298"/>
        <end position="402"/>
    </location>
</feature>
<reference evidence="5" key="1">
    <citation type="submission" date="2017-03" db="EMBL/GenBank/DDBJ databases">
        <title>Genomes of endolithic fungi from Antarctica.</title>
        <authorList>
            <person name="Coleine C."/>
            <person name="Masonjones S."/>
            <person name="Stajich J.E."/>
        </authorList>
    </citation>
    <scope>NUCLEOTIDE SEQUENCE [LARGE SCALE GENOMIC DNA]</scope>
    <source>
        <strain evidence="5">CCFEE 5527</strain>
    </source>
</reference>
<dbReference type="CDD" id="cd00067">
    <property type="entry name" value="GAL4"/>
    <property type="match status" value="1"/>
</dbReference>
<evidence type="ECO:0000256" key="2">
    <source>
        <dbReference type="SAM" id="MobiDB-lite"/>
    </source>
</evidence>
<feature type="domain" description="Zn(2)-C6 fungal-type" evidence="3">
    <location>
        <begin position="112"/>
        <end position="146"/>
    </location>
</feature>
<feature type="region of interest" description="Disordered" evidence="2">
    <location>
        <begin position="1"/>
        <end position="104"/>
    </location>
</feature>
<feature type="region of interest" description="Disordered" evidence="2">
    <location>
        <begin position="162"/>
        <end position="281"/>
    </location>
</feature>
<dbReference type="AlphaFoldDB" id="A0A1V8T7C7"/>
<dbReference type="EMBL" id="NAJO01000015">
    <property type="protein sequence ID" value="OQO07184.1"/>
    <property type="molecule type" value="Genomic_DNA"/>
</dbReference>
<keyword evidence="1" id="KW-0539">Nucleus</keyword>
<dbReference type="SMART" id="SM00066">
    <property type="entry name" value="GAL4"/>
    <property type="match status" value="1"/>
</dbReference>
<evidence type="ECO:0000313" key="4">
    <source>
        <dbReference type="EMBL" id="OQO07184.1"/>
    </source>
</evidence>
<dbReference type="PROSITE" id="PS50048">
    <property type="entry name" value="ZN2_CY6_FUNGAL_2"/>
    <property type="match status" value="1"/>
</dbReference>
<dbReference type="Gene3D" id="4.10.240.10">
    <property type="entry name" value="Zn(2)-C6 fungal-type DNA-binding domain"/>
    <property type="match status" value="1"/>
</dbReference>
<comment type="caution">
    <text evidence="4">The sequence shown here is derived from an EMBL/GenBank/DDBJ whole genome shotgun (WGS) entry which is preliminary data.</text>
</comment>
<dbReference type="PROSITE" id="PS00463">
    <property type="entry name" value="ZN2_CY6_FUNGAL_1"/>
    <property type="match status" value="1"/>
</dbReference>
<feature type="compositionally biased region" description="Low complexity" evidence="2">
    <location>
        <begin position="10"/>
        <end position="41"/>
    </location>
</feature>
<feature type="compositionally biased region" description="Basic and acidic residues" evidence="2">
    <location>
        <begin position="344"/>
        <end position="353"/>
    </location>
</feature>
<feature type="compositionally biased region" description="Polar residues" evidence="2">
    <location>
        <begin position="319"/>
        <end position="328"/>
    </location>
</feature>
<dbReference type="OrthoDB" id="5401558at2759"/>
<dbReference type="InterPro" id="IPR001138">
    <property type="entry name" value="Zn2Cys6_DnaBD"/>
</dbReference>
<evidence type="ECO:0000259" key="3">
    <source>
        <dbReference type="PROSITE" id="PS50048"/>
    </source>
</evidence>
<dbReference type="InParanoid" id="A0A1V8T7C7"/>
<feature type="compositionally biased region" description="Pro residues" evidence="2">
    <location>
        <begin position="190"/>
        <end position="204"/>
    </location>
</feature>
<dbReference type="GO" id="GO:0000981">
    <property type="term" value="F:DNA-binding transcription factor activity, RNA polymerase II-specific"/>
    <property type="evidence" value="ECO:0007669"/>
    <property type="project" value="InterPro"/>
</dbReference>
<organism evidence="4 5">
    <name type="scientific">Cryoendolithus antarcticus</name>
    <dbReference type="NCBI Taxonomy" id="1507870"/>
    <lineage>
        <taxon>Eukaryota</taxon>
        <taxon>Fungi</taxon>
        <taxon>Dikarya</taxon>
        <taxon>Ascomycota</taxon>
        <taxon>Pezizomycotina</taxon>
        <taxon>Dothideomycetes</taxon>
        <taxon>Dothideomycetidae</taxon>
        <taxon>Cladosporiales</taxon>
        <taxon>Cladosporiaceae</taxon>
        <taxon>Cryoendolithus</taxon>
    </lineage>
</organism>
<dbReference type="Pfam" id="PF00172">
    <property type="entry name" value="Zn_clus"/>
    <property type="match status" value="1"/>
</dbReference>
<dbReference type="InterPro" id="IPR036864">
    <property type="entry name" value="Zn2-C6_fun-type_DNA-bd_sf"/>
</dbReference>
<feature type="compositionally biased region" description="Low complexity" evidence="2">
    <location>
        <begin position="211"/>
        <end position="223"/>
    </location>
</feature>
<protein>
    <recommendedName>
        <fullName evidence="3">Zn(2)-C6 fungal-type domain-containing protein</fullName>
    </recommendedName>
</protein>
<name>A0A1V8T7C7_9PEZI</name>
<dbReference type="GO" id="GO:0008270">
    <property type="term" value="F:zinc ion binding"/>
    <property type="evidence" value="ECO:0007669"/>
    <property type="project" value="InterPro"/>
</dbReference>